<dbReference type="PANTHER" id="PTHR43847">
    <property type="entry name" value="BLL3993 PROTEIN"/>
    <property type="match status" value="1"/>
</dbReference>
<evidence type="ECO:0000256" key="4">
    <source>
        <dbReference type="ARBA" id="ARBA00023136"/>
    </source>
</evidence>
<comment type="caution">
    <text evidence="6">The sequence shown here is derived from an EMBL/GenBank/DDBJ whole genome shotgun (WGS) entry which is preliminary data.</text>
</comment>
<comment type="subcellular location">
    <subcellularLocation>
        <location evidence="1">Endomembrane system</location>
        <topology evidence="1">Multi-pass membrane protein</topology>
    </subcellularLocation>
</comment>
<gene>
    <name evidence="6" type="ORF">Cch01nite_04820</name>
</gene>
<protein>
    <recommendedName>
        <fullName evidence="8">Isoprenylcysteine carboxylmethyltransferase family protein</fullName>
    </recommendedName>
</protein>
<dbReference type="GO" id="GO:0012505">
    <property type="term" value="C:endomembrane system"/>
    <property type="evidence" value="ECO:0007669"/>
    <property type="project" value="UniProtKB-SubCell"/>
</dbReference>
<evidence type="ECO:0000256" key="2">
    <source>
        <dbReference type="ARBA" id="ARBA00022692"/>
    </source>
</evidence>
<organism evidence="6 7">
    <name type="scientific">Cellulomonas chitinilytica</name>
    <dbReference type="NCBI Taxonomy" id="398759"/>
    <lineage>
        <taxon>Bacteria</taxon>
        <taxon>Bacillati</taxon>
        <taxon>Actinomycetota</taxon>
        <taxon>Actinomycetes</taxon>
        <taxon>Micrococcales</taxon>
        <taxon>Cellulomonadaceae</taxon>
        <taxon>Cellulomonas</taxon>
    </lineage>
</organism>
<dbReference type="Pfam" id="PF04191">
    <property type="entry name" value="PEMT"/>
    <property type="match status" value="1"/>
</dbReference>
<keyword evidence="2 5" id="KW-0812">Transmembrane</keyword>
<evidence type="ECO:0000313" key="7">
    <source>
        <dbReference type="Proteomes" id="UP000632740"/>
    </source>
</evidence>
<keyword evidence="7" id="KW-1185">Reference proteome</keyword>
<dbReference type="InterPro" id="IPR007318">
    <property type="entry name" value="Phopholipid_MeTrfase"/>
</dbReference>
<proteinExistence type="predicted"/>
<evidence type="ECO:0000313" key="6">
    <source>
        <dbReference type="EMBL" id="GIG19758.1"/>
    </source>
</evidence>
<evidence type="ECO:0000256" key="3">
    <source>
        <dbReference type="ARBA" id="ARBA00022989"/>
    </source>
</evidence>
<dbReference type="Proteomes" id="UP000632740">
    <property type="component" value="Unassembled WGS sequence"/>
</dbReference>
<evidence type="ECO:0000256" key="5">
    <source>
        <dbReference type="SAM" id="Phobius"/>
    </source>
</evidence>
<feature type="transmembrane region" description="Helical" evidence="5">
    <location>
        <begin position="99"/>
        <end position="130"/>
    </location>
</feature>
<accession>A0A919NY49</accession>
<name>A0A919NY49_9CELL</name>
<dbReference type="AlphaFoldDB" id="A0A919NY49"/>
<sequence length="161" mass="18119">MAHGPEGAVSFRLWPPVAVGAPLLFGWLATLAWGDPVDLGAWRIPLGWALVVAFVVWNGWSLWLFARHETGLLPGQETRAMIEEGPYRLSRNPLYVGLLALYLGVALLVPTFWGLALFPAAAALILWGAILPEERYLHARFGARYDDYRTRVPRWMGRVRR</sequence>
<evidence type="ECO:0000256" key="1">
    <source>
        <dbReference type="ARBA" id="ARBA00004127"/>
    </source>
</evidence>
<reference evidence="6" key="1">
    <citation type="submission" date="2021-01" db="EMBL/GenBank/DDBJ databases">
        <title>Whole genome shotgun sequence of Cellulomonas chitinilytica NBRC 110799.</title>
        <authorList>
            <person name="Komaki H."/>
            <person name="Tamura T."/>
        </authorList>
    </citation>
    <scope>NUCLEOTIDE SEQUENCE</scope>
    <source>
        <strain evidence="6">NBRC 110799</strain>
    </source>
</reference>
<feature type="transmembrane region" description="Helical" evidence="5">
    <location>
        <begin position="13"/>
        <end position="34"/>
    </location>
</feature>
<keyword evidence="4 5" id="KW-0472">Membrane</keyword>
<dbReference type="PANTHER" id="PTHR43847:SF1">
    <property type="entry name" value="BLL3993 PROTEIN"/>
    <property type="match status" value="1"/>
</dbReference>
<dbReference type="InterPro" id="IPR052527">
    <property type="entry name" value="Metal_cation-efflux_comp"/>
</dbReference>
<dbReference type="RefSeq" id="WP_203748028.1">
    <property type="nucleotide sequence ID" value="NZ_BONK01000001.1"/>
</dbReference>
<dbReference type="EMBL" id="BONK01000001">
    <property type="protein sequence ID" value="GIG19758.1"/>
    <property type="molecule type" value="Genomic_DNA"/>
</dbReference>
<feature type="transmembrane region" description="Helical" evidence="5">
    <location>
        <begin position="46"/>
        <end position="66"/>
    </location>
</feature>
<dbReference type="Gene3D" id="1.20.120.1630">
    <property type="match status" value="1"/>
</dbReference>
<evidence type="ECO:0008006" key="8">
    <source>
        <dbReference type="Google" id="ProtNLM"/>
    </source>
</evidence>
<keyword evidence="3 5" id="KW-1133">Transmembrane helix</keyword>